<reference evidence="2" key="1">
    <citation type="submission" date="2020-05" db="EMBL/GenBank/DDBJ databases">
        <authorList>
            <person name="Chiriac C."/>
            <person name="Salcher M."/>
            <person name="Ghai R."/>
            <person name="Kavagutti S V."/>
        </authorList>
    </citation>
    <scope>NUCLEOTIDE SEQUENCE</scope>
</reference>
<dbReference type="EMBL" id="CAFAAD010000014">
    <property type="protein sequence ID" value="CAB4784727.1"/>
    <property type="molecule type" value="Genomic_DNA"/>
</dbReference>
<evidence type="ECO:0000256" key="1">
    <source>
        <dbReference type="SAM" id="MobiDB-lite"/>
    </source>
</evidence>
<accession>A0A6J6WR83</accession>
<gene>
    <name evidence="2" type="ORF">UFOPK2969_00331</name>
</gene>
<feature type="region of interest" description="Disordered" evidence="1">
    <location>
        <begin position="146"/>
        <end position="182"/>
    </location>
</feature>
<dbReference type="AlphaFoldDB" id="A0A6J6WR83"/>
<protein>
    <submittedName>
        <fullName evidence="2">Unannotated protein</fullName>
    </submittedName>
</protein>
<sequence>MHDRVHACKRVETFESGFVCGKVVVRAVIKLKGCQQFHGVVIEFGDTAAGVDPNDAPTIGICGTNCSTKTTRTDWGVTQSIGNRAGRTYWPNDANGVLLGGIIVGHCAFAVGKKIIPWGKLHALRCHEPTLRLCISYCNSVPNKTKGQSFGKPAPEAPFPRTVASPVSDHNEDEDRREQQHA</sequence>
<name>A0A6J6WR83_9ZZZZ</name>
<feature type="compositionally biased region" description="Basic and acidic residues" evidence="1">
    <location>
        <begin position="169"/>
        <end position="182"/>
    </location>
</feature>
<evidence type="ECO:0000313" key="2">
    <source>
        <dbReference type="EMBL" id="CAB4784727.1"/>
    </source>
</evidence>
<organism evidence="2">
    <name type="scientific">freshwater metagenome</name>
    <dbReference type="NCBI Taxonomy" id="449393"/>
    <lineage>
        <taxon>unclassified sequences</taxon>
        <taxon>metagenomes</taxon>
        <taxon>ecological metagenomes</taxon>
    </lineage>
</organism>
<proteinExistence type="predicted"/>